<sequence length="111" mass="12474">MKTPDFFVKKDGKTKFVDPRPDLSNPKESRLFGILLAKAWEKSPELAVLLHGLRCQGTILAADSNIKLQPVISLSAGWPSAEDYNKEKKRLMPFLETIKSLFKELRGCLDG</sequence>
<protein>
    <submittedName>
        <fullName evidence="1">Uncharacterized protein</fullName>
    </submittedName>
</protein>
<comment type="caution">
    <text evidence="1">The sequence shown here is derived from an EMBL/GenBank/DDBJ whole genome shotgun (WGS) entry which is preliminary data.</text>
</comment>
<dbReference type="EMBL" id="LNQE01001892">
    <property type="protein sequence ID" value="KUG03145.1"/>
    <property type="molecule type" value="Genomic_DNA"/>
</dbReference>
<accession>A0A0W8E3U4</accession>
<gene>
    <name evidence="1" type="ORF">ASZ90_019485</name>
</gene>
<evidence type="ECO:0000313" key="1">
    <source>
        <dbReference type="EMBL" id="KUG03145.1"/>
    </source>
</evidence>
<reference evidence="1" key="1">
    <citation type="journal article" date="2015" name="Proc. Natl. Acad. Sci. U.S.A.">
        <title>Networks of energetic and metabolic interactions define dynamics in microbial communities.</title>
        <authorList>
            <person name="Embree M."/>
            <person name="Liu J.K."/>
            <person name="Al-Bassam M.M."/>
            <person name="Zengler K."/>
        </authorList>
    </citation>
    <scope>NUCLEOTIDE SEQUENCE</scope>
</reference>
<organism evidence="1">
    <name type="scientific">hydrocarbon metagenome</name>
    <dbReference type="NCBI Taxonomy" id="938273"/>
    <lineage>
        <taxon>unclassified sequences</taxon>
        <taxon>metagenomes</taxon>
        <taxon>ecological metagenomes</taxon>
    </lineage>
</organism>
<proteinExistence type="predicted"/>
<dbReference type="AlphaFoldDB" id="A0A0W8E3U4"/>
<name>A0A0W8E3U4_9ZZZZ</name>